<evidence type="ECO:0000256" key="1">
    <source>
        <dbReference type="SAM" id="MobiDB-lite"/>
    </source>
</evidence>
<accession>A0ABR2ZCR4</accession>
<keyword evidence="2" id="KW-0812">Transmembrane</keyword>
<gene>
    <name evidence="3" type="ORF">AAF712_014179</name>
</gene>
<evidence type="ECO:0000313" key="4">
    <source>
        <dbReference type="Proteomes" id="UP001437256"/>
    </source>
</evidence>
<evidence type="ECO:0000313" key="3">
    <source>
        <dbReference type="EMBL" id="KAL0059108.1"/>
    </source>
</evidence>
<feature type="transmembrane region" description="Helical" evidence="2">
    <location>
        <begin position="707"/>
        <end position="728"/>
    </location>
</feature>
<name>A0ABR2ZCR4_9AGAR</name>
<comment type="caution">
    <text evidence="3">The sequence shown here is derived from an EMBL/GenBank/DDBJ whole genome shotgun (WGS) entry which is preliminary data.</text>
</comment>
<sequence>MSVRSWLNKPARRPSRGEDLTKFTGNQREPGASEQGDRSTSQTEESFATMDGPLEDTDDSTDDDDDHFAIICDRECDPTVDDSDDSFQSITELRTNHEYHGATRDNRIVVDGKTYRRIMEVDVKVINKESSRLLDIMLQPLTPTSTPEMKVKKTVQAVEVSPFPGTLTALTLNPVEGTQPDGFKLVVERILGVFSERSPFVDMHGRVLGLDMSDGLRLILRRDTQGDPKLDVVNGNEFNDMVTQLDASTQPPVLPRPFGPTTDDRTVTKDANTGASAGSRFHNDNRRYKSERKDQGGRPTGSNVPIQENILDREPASAPKDTFTQSLTSGREPAILDTSSRTTNTTGTDIHINRSDQIARKRTKRRKIIEGYITDDKGDEDSGVSTSVSDSDAGLHNSKSDLDDVASAQKGHQTEEYEVRGWESSQQQIEKEGWPEISYGPGIQVAYSTQPPLLPISQPSRIDALNPASAINGDDQWRKLVWNNFQVFLCSFTLYGELCCAARTLDALEHLRQIHDSPTSGPEDLTSSAFSCFRRWGSFPPVIVVHTDVYLSRRNTASTLASRFGGSLAADLGSLHGGQIQPLENEVCGRVEDIYEKLQTEWTYLTALLVALTSIGTAIFAIPSDSFFAVKPSMRPLVATLCLCAAAGLVCVIWNFWRYGWASGVGVGAQNGNGSKSLAGAAGAHRFMSRAMDLNGTYVTLALLSRIPAGAALVSVLTLLIFFCLVTYGAAGKMVGTVVTIVAIPVCGQYVVWAAWKAFRITTWGFEGIAKGAGACLRNAVAWARGVQVTAPKLEAERSGDQHKL</sequence>
<keyword evidence="2" id="KW-1133">Transmembrane helix</keyword>
<keyword evidence="2" id="KW-0472">Membrane</keyword>
<keyword evidence="4" id="KW-1185">Reference proteome</keyword>
<feature type="compositionally biased region" description="Low complexity" evidence="1">
    <location>
        <begin position="383"/>
        <end position="392"/>
    </location>
</feature>
<feature type="region of interest" description="Disordered" evidence="1">
    <location>
        <begin position="246"/>
        <end position="430"/>
    </location>
</feature>
<feature type="region of interest" description="Disordered" evidence="1">
    <location>
        <begin position="1"/>
        <end position="66"/>
    </location>
</feature>
<feature type="transmembrane region" description="Helical" evidence="2">
    <location>
        <begin position="634"/>
        <end position="657"/>
    </location>
</feature>
<feature type="compositionally biased region" description="Basic and acidic residues" evidence="1">
    <location>
        <begin position="412"/>
        <end position="421"/>
    </location>
</feature>
<reference evidence="3 4" key="1">
    <citation type="submission" date="2024-05" db="EMBL/GenBank/DDBJ databases">
        <title>A draft genome resource for the thread blight pathogen Marasmius tenuissimus strain MS-2.</title>
        <authorList>
            <person name="Yulfo-Soto G.E."/>
            <person name="Baruah I.K."/>
            <person name="Amoako-Attah I."/>
            <person name="Bukari Y."/>
            <person name="Meinhardt L.W."/>
            <person name="Bailey B.A."/>
            <person name="Cohen S.P."/>
        </authorList>
    </citation>
    <scope>NUCLEOTIDE SEQUENCE [LARGE SCALE GENOMIC DNA]</scope>
    <source>
        <strain evidence="3 4">MS-2</strain>
    </source>
</reference>
<evidence type="ECO:0000256" key="2">
    <source>
        <dbReference type="SAM" id="Phobius"/>
    </source>
</evidence>
<organism evidence="3 4">
    <name type="scientific">Marasmius tenuissimus</name>
    <dbReference type="NCBI Taxonomy" id="585030"/>
    <lineage>
        <taxon>Eukaryota</taxon>
        <taxon>Fungi</taxon>
        <taxon>Dikarya</taxon>
        <taxon>Basidiomycota</taxon>
        <taxon>Agaricomycotina</taxon>
        <taxon>Agaricomycetes</taxon>
        <taxon>Agaricomycetidae</taxon>
        <taxon>Agaricales</taxon>
        <taxon>Marasmiineae</taxon>
        <taxon>Marasmiaceae</taxon>
        <taxon>Marasmius</taxon>
    </lineage>
</organism>
<feature type="compositionally biased region" description="Basic and acidic residues" evidence="1">
    <location>
        <begin position="281"/>
        <end position="296"/>
    </location>
</feature>
<protein>
    <submittedName>
        <fullName evidence="3">Uncharacterized protein</fullName>
    </submittedName>
</protein>
<feature type="compositionally biased region" description="Acidic residues" evidence="1">
    <location>
        <begin position="53"/>
        <end position="66"/>
    </location>
</feature>
<feature type="transmembrane region" description="Helical" evidence="2">
    <location>
        <begin position="735"/>
        <end position="756"/>
    </location>
</feature>
<feature type="compositionally biased region" description="Low complexity" evidence="1">
    <location>
        <begin position="338"/>
        <end position="348"/>
    </location>
</feature>
<feature type="transmembrane region" description="Helical" evidence="2">
    <location>
        <begin position="602"/>
        <end position="622"/>
    </location>
</feature>
<dbReference type="EMBL" id="JBBXMP010000249">
    <property type="protein sequence ID" value="KAL0059108.1"/>
    <property type="molecule type" value="Genomic_DNA"/>
</dbReference>
<proteinExistence type="predicted"/>
<dbReference type="Proteomes" id="UP001437256">
    <property type="component" value="Unassembled WGS sequence"/>
</dbReference>